<accession>A0A1H4DG09</accession>
<evidence type="ECO:0000313" key="1">
    <source>
        <dbReference type="EMBL" id="SEA71773.1"/>
    </source>
</evidence>
<dbReference type="RefSeq" id="WP_010260851.1">
    <property type="nucleotide sequence ID" value="NZ_CAEG01000005.1"/>
</dbReference>
<evidence type="ECO:0000313" key="2">
    <source>
        <dbReference type="Proteomes" id="UP000183253"/>
    </source>
</evidence>
<keyword evidence="2" id="KW-1185">Reference proteome</keyword>
<dbReference type="AlphaFoldDB" id="A0A1H4DG09"/>
<protein>
    <recommendedName>
        <fullName evidence="3">Tetratricopeptide repeat-containing protein</fullName>
    </recommendedName>
</protein>
<dbReference type="OrthoDB" id="594666at2"/>
<evidence type="ECO:0008006" key="3">
    <source>
        <dbReference type="Google" id="ProtNLM"/>
    </source>
</evidence>
<name>A0A1H4DG09_9BACT</name>
<gene>
    <name evidence="1" type="ORF">SAMN05444145_105278</name>
</gene>
<dbReference type="STRING" id="1033731.SAMN05444145_105278"/>
<organism evidence="1 2">
    <name type="scientific">Alistipes timonensis JC136</name>
    <dbReference type="NCBI Taxonomy" id="1033731"/>
    <lineage>
        <taxon>Bacteria</taxon>
        <taxon>Pseudomonadati</taxon>
        <taxon>Bacteroidota</taxon>
        <taxon>Bacteroidia</taxon>
        <taxon>Bacteroidales</taxon>
        <taxon>Rikenellaceae</taxon>
        <taxon>Alistipes</taxon>
    </lineage>
</organism>
<dbReference type="Proteomes" id="UP000183253">
    <property type="component" value="Unassembled WGS sequence"/>
</dbReference>
<proteinExistence type="predicted"/>
<dbReference type="EMBL" id="FNRI01000005">
    <property type="protein sequence ID" value="SEA71773.1"/>
    <property type="molecule type" value="Genomic_DNA"/>
</dbReference>
<reference evidence="1 2" key="1">
    <citation type="submission" date="2016-10" db="EMBL/GenBank/DDBJ databases">
        <authorList>
            <person name="de Groot N.N."/>
        </authorList>
    </citation>
    <scope>NUCLEOTIDE SEQUENCE [LARGE SCALE GENOMIC DNA]</scope>
    <source>
        <strain evidence="1 2">DSM 25383</strain>
    </source>
</reference>
<sequence length="162" mass="17918">MADLKAYFAAPRTAGLPSADEAEALVGACPWFIPGRILLGMVTGEEDPRAALMAPWRAESSLRMPAVDVSALDRLSSDEIIDRFLQEDNLRIVAREGEPEEEVQISPELEDDDEVVSEELAEIYLAQGLRDRAAAIYRKLSLLNPEKSVYFAELIGKIDNNN</sequence>